<evidence type="ECO:0000313" key="3">
    <source>
        <dbReference type="Proteomes" id="UP000557193"/>
    </source>
</evidence>
<evidence type="ECO:0000256" key="1">
    <source>
        <dbReference type="SAM" id="MobiDB-lite"/>
    </source>
</evidence>
<feature type="region of interest" description="Disordered" evidence="1">
    <location>
        <begin position="235"/>
        <end position="271"/>
    </location>
</feature>
<organism evidence="2 3">
    <name type="scientific">Pseudomonas fluvialis</name>
    <dbReference type="NCBI Taxonomy" id="1793966"/>
    <lineage>
        <taxon>Bacteria</taxon>
        <taxon>Pseudomonadati</taxon>
        <taxon>Pseudomonadota</taxon>
        <taxon>Gammaproteobacteria</taxon>
        <taxon>Pseudomonadales</taxon>
        <taxon>Pseudomonadaceae</taxon>
        <taxon>Pseudomonas</taxon>
    </lineage>
</organism>
<protein>
    <submittedName>
        <fullName evidence="2">Uncharacterized protein</fullName>
    </submittedName>
</protein>
<proteinExistence type="predicted"/>
<dbReference type="Proteomes" id="UP000557193">
    <property type="component" value="Unassembled WGS sequence"/>
</dbReference>
<keyword evidence="3" id="KW-1185">Reference proteome</keyword>
<name>A0A7X0BVR7_9PSED</name>
<evidence type="ECO:0000313" key="2">
    <source>
        <dbReference type="EMBL" id="MBB6342014.1"/>
    </source>
</evidence>
<dbReference type="RefSeq" id="WP_184683194.1">
    <property type="nucleotide sequence ID" value="NZ_JACHLL010000003.1"/>
</dbReference>
<gene>
    <name evidence="2" type="ORF">HNP49_002182</name>
</gene>
<feature type="compositionally biased region" description="Basic and acidic residues" evidence="1">
    <location>
        <begin position="259"/>
        <end position="271"/>
    </location>
</feature>
<reference evidence="2 3" key="1">
    <citation type="submission" date="2020-08" db="EMBL/GenBank/DDBJ databases">
        <title>Functional genomics of gut bacteria from endangered species of beetles.</title>
        <authorList>
            <person name="Carlos-Shanley C."/>
        </authorList>
    </citation>
    <scope>NUCLEOTIDE SEQUENCE [LARGE SCALE GENOMIC DNA]</scope>
    <source>
        <strain evidence="2 3">S00202</strain>
    </source>
</reference>
<sequence>MSAASSLAAQIALIEKKRAVLLGLTQLVISLERLHSSLEAVLLLGGSRLQLSTSELRSVEVIRQRVRNLSDAELRAAVFNLDGLVSDSLLNLSRLALQLVDDPQVQLDQLESIHPQVNTFNRNARTAIALRALLAKRGEVVAALHLPLPRLAIQQRLQQVDAREQVIRQQVCTHITGMRGDVAQLLANPACSDAQRAMYQALDQSLAENLAHIQAGLSLSELPVAIEDIEVAEAAPAHGDDSREAELPAAPVPSVTSEAPEKEEAGLLPRVRDWLNAPWNSGRKRD</sequence>
<comment type="caution">
    <text evidence="2">The sequence shown here is derived from an EMBL/GenBank/DDBJ whole genome shotgun (WGS) entry which is preliminary data.</text>
</comment>
<accession>A0A7X0BVR7</accession>
<dbReference type="EMBL" id="JACHLL010000003">
    <property type="protein sequence ID" value="MBB6342014.1"/>
    <property type="molecule type" value="Genomic_DNA"/>
</dbReference>
<dbReference type="AlphaFoldDB" id="A0A7X0BVR7"/>